<dbReference type="Pfam" id="PF00201">
    <property type="entry name" value="UDPGT"/>
    <property type="match status" value="1"/>
</dbReference>
<dbReference type="PANTHER" id="PTHR48047:SF61">
    <property type="entry name" value="OS04G0273600 PROTEIN"/>
    <property type="match status" value="1"/>
</dbReference>
<keyword evidence="2 4" id="KW-0328">Glycosyltransferase</keyword>
<evidence type="ECO:0000256" key="3">
    <source>
        <dbReference type="ARBA" id="ARBA00022679"/>
    </source>
</evidence>
<dbReference type="CDD" id="cd03784">
    <property type="entry name" value="GT1_Gtf-like"/>
    <property type="match status" value="1"/>
</dbReference>
<evidence type="ECO:0000259" key="6">
    <source>
        <dbReference type="Pfam" id="PF26168"/>
    </source>
</evidence>
<evidence type="ECO:0000256" key="1">
    <source>
        <dbReference type="ARBA" id="ARBA00009995"/>
    </source>
</evidence>
<proteinExistence type="inferred from homology"/>
<evidence type="ECO:0000256" key="5">
    <source>
        <dbReference type="RuleBase" id="RU362057"/>
    </source>
</evidence>
<organism evidence="7">
    <name type="scientific">Sesamum calycinum</name>
    <dbReference type="NCBI Taxonomy" id="2727403"/>
    <lineage>
        <taxon>Eukaryota</taxon>
        <taxon>Viridiplantae</taxon>
        <taxon>Streptophyta</taxon>
        <taxon>Embryophyta</taxon>
        <taxon>Tracheophyta</taxon>
        <taxon>Spermatophyta</taxon>
        <taxon>Magnoliopsida</taxon>
        <taxon>eudicotyledons</taxon>
        <taxon>Gunneridae</taxon>
        <taxon>Pentapetalae</taxon>
        <taxon>asterids</taxon>
        <taxon>lamiids</taxon>
        <taxon>Lamiales</taxon>
        <taxon>Pedaliaceae</taxon>
        <taxon>Sesamum</taxon>
    </lineage>
</organism>
<sequence>MGKGRENVVLFPFMAQGHILPFLVLAQRMERKGYAVTFVNTPLNIKKLRESLPPATVAAIRLVGIPFNSSDYGLPPDSEDTDSLPYSLSLRLLEASIFLKLPFKNLLADLIQEQGGERPVCVISDLFFGWAADVAHEFGIFHAIFSITGGFGMACYCSMWLNLPHKNTDSHEFQLPDFPEAGTFHITQLTPAVLVAGEEDPFTDFQRRNIHTWSDSDALLFNTVEELDKTGLMYFRRKLGVPVWGIGPLLLPVDNGRAMLSPEQCIEWLDKKEPKSVIYICFGSQNTISASQMMNLAKALDASGRSFIWVVRPPLGFDINAEFVAEQWLPEGFLQRIQDEERGLIVCKWAPQLEILAHKSVAAFISHCGWNSVLESLRSGVPMISWPMAAEQFYNAKLLVEDVGVCVEVARGTNFEVRQEDIMEKIELVVGENEKGREIRQKSQEMKEMLRDAVRDEENYRGSSVKAMQEFFVAALTKKEHRQLGKHDQGLISKGTGN</sequence>
<dbReference type="InterPro" id="IPR035595">
    <property type="entry name" value="UDP_glycos_trans_CS"/>
</dbReference>
<dbReference type="SUPFAM" id="SSF53756">
    <property type="entry name" value="UDP-Glycosyltransferase/glycogen phosphorylase"/>
    <property type="match status" value="1"/>
</dbReference>
<protein>
    <recommendedName>
        <fullName evidence="5">Glycosyltransferase</fullName>
        <ecNumber evidence="5">2.4.1.-</ecNumber>
    </recommendedName>
</protein>
<keyword evidence="3 4" id="KW-0808">Transferase</keyword>
<evidence type="ECO:0000256" key="2">
    <source>
        <dbReference type="ARBA" id="ARBA00022676"/>
    </source>
</evidence>
<dbReference type="FunFam" id="3.40.50.2000:FF:000103">
    <property type="entry name" value="Glycosyltransferase"/>
    <property type="match status" value="1"/>
</dbReference>
<comment type="caution">
    <text evidence="7">The sequence shown here is derived from an EMBL/GenBank/DDBJ whole genome shotgun (WGS) entry which is preliminary data.</text>
</comment>
<dbReference type="EC" id="2.4.1.-" evidence="5"/>
<dbReference type="FunFam" id="3.40.50.2000:FF:000064">
    <property type="entry name" value="Glycosyltransferase"/>
    <property type="match status" value="1"/>
</dbReference>
<evidence type="ECO:0000313" key="7">
    <source>
        <dbReference type="EMBL" id="KAL0389372.1"/>
    </source>
</evidence>
<dbReference type="Gene3D" id="3.40.50.2000">
    <property type="entry name" value="Glycogen Phosphorylase B"/>
    <property type="match status" value="2"/>
</dbReference>
<dbReference type="PANTHER" id="PTHR48047">
    <property type="entry name" value="GLYCOSYLTRANSFERASE"/>
    <property type="match status" value="1"/>
</dbReference>
<dbReference type="GO" id="GO:0035251">
    <property type="term" value="F:UDP-glucosyltransferase activity"/>
    <property type="evidence" value="ECO:0007669"/>
    <property type="project" value="TreeGrafter"/>
</dbReference>
<dbReference type="PROSITE" id="PS00375">
    <property type="entry name" value="UDPGT"/>
    <property type="match status" value="1"/>
</dbReference>
<name>A0AAW2SA37_9LAMI</name>
<accession>A0AAW2SA37</accession>
<feature type="domain" description="Glycosyltransferase N-terminal" evidence="6">
    <location>
        <begin position="8"/>
        <end position="137"/>
    </location>
</feature>
<evidence type="ECO:0000256" key="4">
    <source>
        <dbReference type="RuleBase" id="RU003718"/>
    </source>
</evidence>
<dbReference type="AlphaFoldDB" id="A0AAW2SA37"/>
<dbReference type="EMBL" id="JACGWM010000002">
    <property type="protein sequence ID" value="KAL0389372.1"/>
    <property type="molecule type" value="Genomic_DNA"/>
</dbReference>
<dbReference type="InterPro" id="IPR002213">
    <property type="entry name" value="UDP_glucos_trans"/>
</dbReference>
<dbReference type="InterPro" id="IPR058980">
    <property type="entry name" value="Glyco_transf_N"/>
</dbReference>
<reference evidence="7" key="2">
    <citation type="journal article" date="2024" name="Plant">
        <title>Genomic evolution and insights into agronomic trait innovations of Sesamum species.</title>
        <authorList>
            <person name="Miao H."/>
            <person name="Wang L."/>
            <person name="Qu L."/>
            <person name="Liu H."/>
            <person name="Sun Y."/>
            <person name="Le M."/>
            <person name="Wang Q."/>
            <person name="Wei S."/>
            <person name="Zheng Y."/>
            <person name="Lin W."/>
            <person name="Duan Y."/>
            <person name="Cao H."/>
            <person name="Xiong S."/>
            <person name="Wang X."/>
            <person name="Wei L."/>
            <person name="Li C."/>
            <person name="Ma Q."/>
            <person name="Ju M."/>
            <person name="Zhao R."/>
            <person name="Li G."/>
            <person name="Mu C."/>
            <person name="Tian Q."/>
            <person name="Mei H."/>
            <person name="Zhang T."/>
            <person name="Gao T."/>
            <person name="Zhang H."/>
        </authorList>
    </citation>
    <scope>NUCLEOTIDE SEQUENCE</scope>
    <source>
        <strain evidence="7">KEN8</strain>
    </source>
</reference>
<dbReference type="Pfam" id="PF26168">
    <property type="entry name" value="Glyco_transf_N"/>
    <property type="match status" value="1"/>
</dbReference>
<reference evidence="7" key="1">
    <citation type="submission" date="2020-06" db="EMBL/GenBank/DDBJ databases">
        <authorList>
            <person name="Li T."/>
            <person name="Hu X."/>
            <person name="Zhang T."/>
            <person name="Song X."/>
            <person name="Zhang H."/>
            <person name="Dai N."/>
            <person name="Sheng W."/>
            <person name="Hou X."/>
            <person name="Wei L."/>
        </authorList>
    </citation>
    <scope>NUCLEOTIDE SEQUENCE</scope>
    <source>
        <strain evidence="7">KEN8</strain>
        <tissue evidence="7">Leaf</tissue>
    </source>
</reference>
<comment type="similarity">
    <text evidence="1 4">Belongs to the UDP-glycosyltransferase family.</text>
</comment>
<gene>
    <name evidence="7" type="ORF">Scaly_0294300</name>
</gene>